<feature type="non-terminal residue" evidence="2">
    <location>
        <position position="1"/>
    </location>
</feature>
<keyword evidence="3" id="KW-1185">Reference proteome</keyword>
<name>A0A4Q0I0G7_9FIRM</name>
<dbReference type="Gene3D" id="3.90.210.10">
    <property type="entry name" value="Heat-Labile Enterotoxin, subunit A"/>
    <property type="match status" value="1"/>
</dbReference>
<evidence type="ECO:0000313" key="2">
    <source>
        <dbReference type="EMBL" id="RXE57531.1"/>
    </source>
</evidence>
<dbReference type="AlphaFoldDB" id="A0A4Q0I0G7"/>
<protein>
    <recommendedName>
        <fullName evidence="1">DUF7587 domain-containing protein</fullName>
    </recommendedName>
</protein>
<organism evidence="2 3">
    <name type="scientific">Acetivibrio mesophilus</name>
    <dbReference type="NCBI Taxonomy" id="2487273"/>
    <lineage>
        <taxon>Bacteria</taxon>
        <taxon>Bacillati</taxon>
        <taxon>Bacillota</taxon>
        <taxon>Clostridia</taxon>
        <taxon>Eubacteriales</taxon>
        <taxon>Oscillospiraceae</taxon>
        <taxon>Acetivibrio</taxon>
    </lineage>
</organism>
<accession>A0A4Q0I0G7</accession>
<dbReference type="InterPro" id="IPR056009">
    <property type="entry name" value="DUF7587"/>
</dbReference>
<dbReference type="EMBL" id="RLII01000070">
    <property type="protein sequence ID" value="RXE57531.1"/>
    <property type="molecule type" value="Genomic_DNA"/>
</dbReference>
<dbReference type="Proteomes" id="UP000289166">
    <property type="component" value="Unassembled WGS sequence"/>
</dbReference>
<proteinExistence type="predicted"/>
<dbReference type="RefSeq" id="WP_162302540.1">
    <property type="nucleotide sequence ID" value="NZ_RLII01000070.1"/>
</dbReference>
<dbReference type="Pfam" id="PF24494">
    <property type="entry name" value="DUF7587"/>
    <property type="match status" value="1"/>
</dbReference>
<evidence type="ECO:0000259" key="1">
    <source>
        <dbReference type="Pfam" id="PF24494"/>
    </source>
</evidence>
<evidence type="ECO:0000313" key="3">
    <source>
        <dbReference type="Proteomes" id="UP000289166"/>
    </source>
</evidence>
<feature type="domain" description="DUF7587" evidence="1">
    <location>
        <begin position="121"/>
        <end position="212"/>
    </location>
</feature>
<gene>
    <name evidence="2" type="ORF">EFD62_17250</name>
</gene>
<reference evidence="3" key="1">
    <citation type="submission" date="2018-11" db="EMBL/GenBank/DDBJ databases">
        <title>Genome sequencing of a novel mesophilic and cellulolytic organism within the genus Hungateiclostridium.</title>
        <authorList>
            <person name="Rettenmaier R."/>
            <person name="Liebl W."/>
            <person name="Zverlov V."/>
        </authorList>
    </citation>
    <scope>NUCLEOTIDE SEQUENCE [LARGE SCALE GENOMIC DNA]</scope>
    <source>
        <strain evidence="3">N2K1</strain>
    </source>
</reference>
<sequence>GDFVSSVGDSIKNQVDNISRQIDNVFSPKLAVAGGIDVDINYPNNLVKNTGGVPKTQTQIEYNNAIQNFKAKQSVDVNAGAGNGSLIRTVGENGQTKVYRVIRPDENPLNGLTAKNPQRGMTVEGHITSGSRNKGSQYISTTTDINVAKKWAEKTGNKIVEIDLTKLPDDVNIIDLSTDAGRNAFLKGSTAKRLAKGASEVLIEGNILSEAIKLIK</sequence>
<comment type="caution">
    <text evidence="2">The sequence shown here is derived from an EMBL/GenBank/DDBJ whole genome shotgun (WGS) entry which is preliminary data.</text>
</comment>